<feature type="transmembrane region" description="Helical" evidence="1">
    <location>
        <begin position="68"/>
        <end position="95"/>
    </location>
</feature>
<evidence type="ECO:0008006" key="4">
    <source>
        <dbReference type="Google" id="ProtNLM"/>
    </source>
</evidence>
<feature type="transmembrane region" description="Helical" evidence="1">
    <location>
        <begin position="42"/>
        <end position="62"/>
    </location>
</feature>
<keyword evidence="1" id="KW-0812">Transmembrane</keyword>
<gene>
    <name evidence="2" type="ORF">GSF08_00630</name>
</gene>
<keyword evidence="1" id="KW-1133">Transmembrane helix</keyword>
<dbReference type="Proteomes" id="UP000434036">
    <property type="component" value="Unassembled WGS sequence"/>
</dbReference>
<proteinExistence type="predicted"/>
<name>A0A6N8U2A5_9FIRM</name>
<evidence type="ECO:0000256" key="1">
    <source>
        <dbReference type="SAM" id="Phobius"/>
    </source>
</evidence>
<accession>A0A6N8U2A5</accession>
<dbReference type="InterPro" id="IPR032111">
    <property type="entry name" value="Clostridium_phage_holin"/>
</dbReference>
<keyword evidence="3" id="KW-1185">Reference proteome</keyword>
<reference evidence="2 3" key="1">
    <citation type="submission" date="2019-12" db="EMBL/GenBank/DDBJ databases">
        <authorList>
            <person name="Yang R."/>
        </authorList>
    </citation>
    <scope>NUCLEOTIDE SEQUENCE [LARGE SCALE GENOMIC DNA]</scope>
    <source>
        <strain evidence="2 3">DONG20-135</strain>
    </source>
</reference>
<dbReference type="RefSeq" id="WP_160623943.1">
    <property type="nucleotide sequence ID" value="NZ_WUUQ01000001.1"/>
</dbReference>
<keyword evidence="1" id="KW-0472">Membrane</keyword>
<evidence type="ECO:0000313" key="3">
    <source>
        <dbReference type="Proteomes" id="UP000434036"/>
    </source>
</evidence>
<evidence type="ECO:0000313" key="2">
    <source>
        <dbReference type="EMBL" id="MXQ72446.1"/>
    </source>
</evidence>
<comment type="caution">
    <text evidence="2">The sequence shown here is derived from an EMBL/GenBank/DDBJ whole genome shotgun (WGS) entry which is preliminary data.</text>
</comment>
<organism evidence="2 3">
    <name type="scientific">Copranaerobaculum intestinale</name>
    <dbReference type="NCBI Taxonomy" id="2692629"/>
    <lineage>
        <taxon>Bacteria</taxon>
        <taxon>Bacillati</taxon>
        <taxon>Bacillota</taxon>
        <taxon>Erysipelotrichia</taxon>
        <taxon>Erysipelotrichales</taxon>
        <taxon>Erysipelotrichaceae</taxon>
        <taxon>Copranaerobaculum</taxon>
    </lineage>
</organism>
<dbReference type="AlphaFoldDB" id="A0A6N8U2A5"/>
<reference evidence="2 3" key="2">
    <citation type="submission" date="2020-01" db="EMBL/GenBank/DDBJ databases">
        <title>Clostridiaceae sp. nov. isolated from the gut of human by culturomics.</title>
        <authorList>
            <person name="Chang Y."/>
        </authorList>
    </citation>
    <scope>NUCLEOTIDE SEQUENCE [LARGE SCALE GENOMIC DNA]</scope>
    <source>
        <strain evidence="2 3">DONG20-135</strain>
    </source>
</reference>
<feature type="transmembrane region" description="Helical" evidence="1">
    <location>
        <begin position="12"/>
        <end position="30"/>
    </location>
</feature>
<dbReference type="EMBL" id="WUUQ01000001">
    <property type="protein sequence ID" value="MXQ72446.1"/>
    <property type="molecule type" value="Genomic_DNA"/>
</dbReference>
<dbReference type="Pfam" id="PF16079">
    <property type="entry name" value="Phage_holin_5_2"/>
    <property type="match status" value="1"/>
</dbReference>
<protein>
    <recommendedName>
        <fullName evidence="4">Holin</fullName>
    </recommendedName>
</protein>
<sequence length="106" mass="11541">MQDFITLLNQYVRSELLVVVPVLYVLAKIFAASKVPNREIPLILLIISVTLAGIYTFAVMPVNSLKTFLMAAFSTLIQGILLSGSAVFSGILGNLMKAKKESVKKP</sequence>